<reference evidence="1" key="1">
    <citation type="submission" date="2024-09" db="EMBL/GenBank/DDBJ databases">
        <title>Black Yeasts Isolated from many extreme environments.</title>
        <authorList>
            <person name="Coleine C."/>
            <person name="Stajich J.E."/>
            <person name="Selbmann L."/>
        </authorList>
    </citation>
    <scope>NUCLEOTIDE SEQUENCE</scope>
    <source>
        <strain evidence="1">CCFEE 5737</strain>
    </source>
</reference>
<feature type="non-terminal residue" evidence="1">
    <location>
        <position position="1"/>
    </location>
</feature>
<proteinExistence type="predicted"/>
<keyword evidence="2" id="KW-1185">Reference proteome</keyword>
<sequence length="547" mass="53291">GSSNEGSSNEGSSNQGSDSTGDVLSDTTSDDPPPSIGGQQISVGPVSAGGVVIGTHTMAPGIATIINNTPVSVGSDVVVVGGNDGQSQSTIYLAGLSTAASVPQTIGTAGDQPVVIDFTNPSAVVIGGKTLYAGDSATVIGDKTISVGSGEVAIGGSTFAMSKPISTPSGAILTFEGGTLTASVTGGVVVVGSLTMSAGGPAPTLQDGHIISVDDSGLVIDGSSTQAFSGLVTPAPSPQSATTFSIDGSTYTAVANDGKFVLGSTFLSVGGPPITLADGHVASAAYGGLMIDGTSTVSLMAPYTSGAVVTINGQTYSAYDDEGKLVLGTHTLSVGGPVITFSGHILSAAPPGLVMDGTTTIPTSAYATIDPMYALDAIFTASGHTFTAEQVLGSSGVFVIESQTLDVGGSAQTINGVLVSAGASGIVVGGTSTASYSAVNIQAVVTAAGKTMTASEAPGQPSVYIVDGTSLTIGGSAKTVDGIVVSAAIGGILVGGSRIATMSVVPVETDPASTEGAELFTGGSLKSHRLVSKLLLLTFLVAVIVTL</sequence>
<comment type="caution">
    <text evidence="1">The sequence shown here is derived from an EMBL/GenBank/DDBJ whole genome shotgun (WGS) entry which is preliminary data.</text>
</comment>
<dbReference type="EMBL" id="JAWDJW010006953">
    <property type="protein sequence ID" value="KAK3063187.1"/>
    <property type="molecule type" value="Genomic_DNA"/>
</dbReference>
<protein>
    <submittedName>
        <fullName evidence="1">Uncharacterized protein</fullName>
    </submittedName>
</protein>
<evidence type="ECO:0000313" key="2">
    <source>
        <dbReference type="Proteomes" id="UP001186974"/>
    </source>
</evidence>
<gene>
    <name evidence="1" type="ORF">LTS18_002365</name>
</gene>
<evidence type="ECO:0000313" key="1">
    <source>
        <dbReference type="EMBL" id="KAK3063187.1"/>
    </source>
</evidence>
<accession>A0ACC3D7L7</accession>
<name>A0ACC3D7L7_9PEZI</name>
<organism evidence="1 2">
    <name type="scientific">Coniosporium uncinatum</name>
    <dbReference type="NCBI Taxonomy" id="93489"/>
    <lineage>
        <taxon>Eukaryota</taxon>
        <taxon>Fungi</taxon>
        <taxon>Dikarya</taxon>
        <taxon>Ascomycota</taxon>
        <taxon>Pezizomycotina</taxon>
        <taxon>Dothideomycetes</taxon>
        <taxon>Dothideomycetes incertae sedis</taxon>
        <taxon>Coniosporium</taxon>
    </lineage>
</organism>
<dbReference type="Proteomes" id="UP001186974">
    <property type="component" value="Unassembled WGS sequence"/>
</dbReference>